<dbReference type="InterPro" id="IPR028973">
    <property type="entry name" value="PhnB-like"/>
</dbReference>
<evidence type="ECO:0000313" key="3">
    <source>
        <dbReference type="Proteomes" id="UP001589943"/>
    </source>
</evidence>
<dbReference type="RefSeq" id="WP_379479404.1">
    <property type="nucleotide sequence ID" value="NZ_JBHLTL010000001.1"/>
</dbReference>
<keyword evidence="3" id="KW-1185">Reference proteome</keyword>
<dbReference type="InterPro" id="IPR029068">
    <property type="entry name" value="Glyas_Bleomycin-R_OHBP_Dase"/>
</dbReference>
<accession>A0ABV6PDI0</accession>
<protein>
    <submittedName>
        <fullName evidence="2">VOC family protein</fullName>
    </submittedName>
</protein>
<feature type="domain" description="PhnB-like" evidence="1">
    <location>
        <begin position="4"/>
        <end position="118"/>
    </location>
</feature>
<evidence type="ECO:0000313" key="2">
    <source>
        <dbReference type="EMBL" id="MFC0587881.1"/>
    </source>
</evidence>
<sequence length="158" mass="17012">MTDATLCLWYDSAAEEAATFYAATFPDSKVGAVHRAPGDFPGGKKGDALTVEFTVLGLKCIGLNGGPIFTHSEAFSFQVATDSQEETDRYWNAIVGNGGQESQCGWCKDKWGLSWQITPRILTQGMAAPDPAVRQRVFAAMMTMGKIDHTAIQAAMQG</sequence>
<dbReference type="Pfam" id="PF06983">
    <property type="entry name" value="3-dmu-9_3-mt"/>
    <property type="match status" value="1"/>
</dbReference>
<reference evidence="2 3" key="1">
    <citation type="submission" date="2024-09" db="EMBL/GenBank/DDBJ databases">
        <authorList>
            <person name="Sun Q."/>
            <person name="Mori K."/>
        </authorList>
    </citation>
    <scope>NUCLEOTIDE SEQUENCE [LARGE SCALE GENOMIC DNA]</scope>
    <source>
        <strain evidence="2 3">NCAIM B.02537</strain>
    </source>
</reference>
<dbReference type="PANTHER" id="PTHR33990:SF2">
    <property type="entry name" value="PHNB-LIKE DOMAIN-CONTAINING PROTEIN"/>
    <property type="match status" value="1"/>
</dbReference>
<dbReference type="SUPFAM" id="SSF54593">
    <property type="entry name" value="Glyoxalase/Bleomycin resistance protein/Dihydroxybiphenyl dioxygenase"/>
    <property type="match status" value="1"/>
</dbReference>
<dbReference type="InterPro" id="IPR009725">
    <property type="entry name" value="3_dmu_93_MTrfase"/>
</dbReference>
<dbReference type="PANTHER" id="PTHR33990">
    <property type="entry name" value="PROTEIN YJDN-RELATED"/>
    <property type="match status" value="1"/>
</dbReference>
<organism evidence="2 3">
    <name type="scientific">Novosphingobium aquiterrae</name>
    <dbReference type="NCBI Taxonomy" id="624388"/>
    <lineage>
        <taxon>Bacteria</taxon>
        <taxon>Pseudomonadati</taxon>
        <taxon>Pseudomonadota</taxon>
        <taxon>Alphaproteobacteria</taxon>
        <taxon>Sphingomonadales</taxon>
        <taxon>Sphingomonadaceae</taxon>
        <taxon>Novosphingobium</taxon>
    </lineage>
</organism>
<dbReference type="CDD" id="cd06588">
    <property type="entry name" value="PhnB_like"/>
    <property type="match status" value="1"/>
</dbReference>
<dbReference type="Proteomes" id="UP001589943">
    <property type="component" value="Unassembled WGS sequence"/>
</dbReference>
<dbReference type="PIRSF" id="PIRSF021700">
    <property type="entry name" value="3_dmu_93_MTrfase"/>
    <property type="match status" value="1"/>
</dbReference>
<name>A0ABV6PDI0_9SPHN</name>
<gene>
    <name evidence="2" type="ORF">ACFFF7_00480</name>
</gene>
<dbReference type="Gene3D" id="3.10.180.10">
    <property type="entry name" value="2,3-Dihydroxybiphenyl 1,2-Dioxygenase, domain 1"/>
    <property type="match status" value="1"/>
</dbReference>
<dbReference type="EMBL" id="JBHLTL010000001">
    <property type="protein sequence ID" value="MFC0587881.1"/>
    <property type="molecule type" value="Genomic_DNA"/>
</dbReference>
<evidence type="ECO:0000259" key="1">
    <source>
        <dbReference type="Pfam" id="PF06983"/>
    </source>
</evidence>
<comment type="caution">
    <text evidence="2">The sequence shown here is derived from an EMBL/GenBank/DDBJ whole genome shotgun (WGS) entry which is preliminary data.</text>
</comment>
<proteinExistence type="predicted"/>